<sequence length="95" mass="11067">MPTPVMATPPPPLLTPSENCRQHLLEKERPARRCRPVLVKQKTPINSAIQFQVPVKQKKQLSFNQNNWRRPATTRVVNPRMATNRPTRWFDCPDL</sequence>
<dbReference type="AlphaFoldDB" id="A0A5B7CER9"/>
<keyword evidence="2" id="KW-1185">Reference proteome</keyword>
<accession>A0A5B7CER9</accession>
<reference evidence="1 2" key="1">
    <citation type="submission" date="2019-05" db="EMBL/GenBank/DDBJ databases">
        <title>Another draft genome of Portunus trituberculatus and its Hox gene families provides insights of decapod evolution.</title>
        <authorList>
            <person name="Jeong J.-H."/>
            <person name="Song I."/>
            <person name="Kim S."/>
            <person name="Choi T."/>
            <person name="Kim D."/>
            <person name="Ryu S."/>
            <person name="Kim W."/>
        </authorList>
    </citation>
    <scope>NUCLEOTIDE SEQUENCE [LARGE SCALE GENOMIC DNA]</scope>
    <source>
        <tissue evidence="1">Muscle</tissue>
    </source>
</reference>
<protein>
    <submittedName>
        <fullName evidence="1">Uncharacterized protein</fullName>
    </submittedName>
</protein>
<name>A0A5B7CER9_PORTR</name>
<organism evidence="1 2">
    <name type="scientific">Portunus trituberculatus</name>
    <name type="common">Swimming crab</name>
    <name type="synonym">Neptunus trituberculatus</name>
    <dbReference type="NCBI Taxonomy" id="210409"/>
    <lineage>
        <taxon>Eukaryota</taxon>
        <taxon>Metazoa</taxon>
        <taxon>Ecdysozoa</taxon>
        <taxon>Arthropoda</taxon>
        <taxon>Crustacea</taxon>
        <taxon>Multicrustacea</taxon>
        <taxon>Malacostraca</taxon>
        <taxon>Eumalacostraca</taxon>
        <taxon>Eucarida</taxon>
        <taxon>Decapoda</taxon>
        <taxon>Pleocyemata</taxon>
        <taxon>Brachyura</taxon>
        <taxon>Eubrachyura</taxon>
        <taxon>Portunoidea</taxon>
        <taxon>Portunidae</taxon>
        <taxon>Portuninae</taxon>
        <taxon>Portunus</taxon>
    </lineage>
</organism>
<dbReference type="Proteomes" id="UP000324222">
    <property type="component" value="Unassembled WGS sequence"/>
</dbReference>
<proteinExistence type="predicted"/>
<comment type="caution">
    <text evidence="1">The sequence shown here is derived from an EMBL/GenBank/DDBJ whole genome shotgun (WGS) entry which is preliminary data.</text>
</comment>
<gene>
    <name evidence="1" type="ORF">E2C01_000372</name>
</gene>
<evidence type="ECO:0000313" key="2">
    <source>
        <dbReference type="Proteomes" id="UP000324222"/>
    </source>
</evidence>
<evidence type="ECO:0000313" key="1">
    <source>
        <dbReference type="EMBL" id="MPC07805.1"/>
    </source>
</evidence>
<dbReference type="EMBL" id="VSRR010000009">
    <property type="protein sequence ID" value="MPC07805.1"/>
    <property type="molecule type" value="Genomic_DNA"/>
</dbReference>